<dbReference type="Proteomes" id="UP000220158">
    <property type="component" value="Unassembled WGS sequence"/>
</dbReference>
<dbReference type="EMBL" id="CVMU01000127">
    <property type="protein sequence ID" value="CRG84478.1"/>
    <property type="molecule type" value="Genomic_DNA"/>
</dbReference>
<sequence length="870" mass="102040">MLYIFFFYSLQYFLLINICISQEPQEGNPDLSLEEIYSNIHTRNNFPNTGNSIDTVNIEQDEILDLENISSHFFIEEKNSHSDNEDYPFSMGLVDTINLEKSESCDITNILDEVQCSLMDSLIKPFYPSFESDYTIDATHEKLFSVNNLMNTENVEHEDSVEIQNSLGEILSALPDSHTQPLDLPLEYENSTVHTETRCFNISLMDTKDQKHNDLYNPQSILDYSSGTPIYLKGGFLELLLEDQYPSISYENVLPTTSSLTIPRSVKNEEYDKLQIIPVDSPTEKPAKAINDNKDMSSVEEIEQISEECMRNEKNEEKIDEQIREENMFGEQNFSIDLPDINPSMNINSDNTPSRKKKGKKRNYEDIDNLGDQNIEENICIKSKKNYAYNQIGDDLVSSISNIFKMQINCLPDSVVLSLQKLRDILDDDNKSTYNNIEKKMNINILLLREIITEEIKKMNPSDLRVIREYYDENIKEEKLVKSINRSILSFNHETSHEFNRKEIHKKIKQILEIFEDLANEHRFLRDLYHLKSDVMDKFIYNKLFSFSLIQSLEVCKRIFGLFQRMDELIERAEKSIKDGFILVDRSYFCETQKIMSSLYISINATIRNNLVKMDYILKKLNLSYKNHSIIVEVIFHFFKKENAKNMEKLKPYMNNPYKKNSLEAIYDFLLEEESCISCIHNEASEIFNVNLNEKNKEGMSFDDLISNENYADHLFSLYEILMKLIGGLFTKRQLTIIMEVRRSLYNMNSLRARKYISYKTKKILNKEHQLNLISQIEKEKCRMENIKLNIKRLHLFVTTKDEIKRIKVSSHLVDKINRISSILHFICKITYESEDKTNPKKKKTRIGSILLALYYANQRLLEFTENEIQ</sequence>
<evidence type="ECO:0000256" key="2">
    <source>
        <dbReference type="SAM" id="SignalP"/>
    </source>
</evidence>
<evidence type="ECO:0000313" key="4">
    <source>
        <dbReference type="Proteomes" id="UP000220158"/>
    </source>
</evidence>
<keyword evidence="2" id="KW-0732">Signal</keyword>
<keyword evidence="4" id="KW-1185">Reference proteome</keyword>
<protein>
    <submittedName>
        <fullName evidence="3">Fam-j protein</fullName>
    </submittedName>
</protein>
<feature type="chain" id="PRO_5012204614" evidence="2">
    <location>
        <begin position="22"/>
        <end position="870"/>
    </location>
</feature>
<feature type="region of interest" description="Disordered" evidence="1">
    <location>
        <begin position="339"/>
        <end position="363"/>
    </location>
</feature>
<evidence type="ECO:0000256" key="1">
    <source>
        <dbReference type="SAM" id="MobiDB-lite"/>
    </source>
</evidence>
<evidence type="ECO:0000313" key="3">
    <source>
        <dbReference type="EMBL" id="CRG84478.1"/>
    </source>
</evidence>
<feature type="signal peptide" evidence="2">
    <location>
        <begin position="1"/>
        <end position="21"/>
    </location>
</feature>
<name>A0A1J1GK18_PLARL</name>
<dbReference type="VEuPathDB" id="PlasmoDB:PRELSG_0002200"/>
<gene>
    <name evidence="3" type="ORF">PRELSG_0002200</name>
</gene>
<dbReference type="KEGG" id="prel:PRELSG_0002200"/>
<proteinExistence type="predicted"/>
<feature type="compositionally biased region" description="Polar residues" evidence="1">
    <location>
        <begin position="343"/>
        <end position="352"/>
    </location>
</feature>
<reference evidence="3 4" key="1">
    <citation type="submission" date="2015-04" db="EMBL/GenBank/DDBJ databases">
        <authorList>
            <consortium name="Pathogen Informatics"/>
        </authorList>
    </citation>
    <scope>NUCLEOTIDE SEQUENCE [LARGE SCALE GENOMIC DNA]</scope>
    <source>
        <strain evidence="3 4">SGS1</strain>
    </source>
</reference>
<organism evidence="3 4">
    <name type="scientific">Plasmodium relictum</name>
    <dbReference type="NCBI Taxonomy" id="85471"/>
    <lineage>
        <taxon>Eukaryota</taxon>
        <taxon>Sar</taxon>
        <taxon>Alveolata</taxon>
        <taxon>Apicomplexa</taxon>
        <taxon>Aconoidasida</taxon>
        <taxon>Haemosporida</taxon>
        <taxon>Plasmodiidae</taxon>
        <taxon>Plasmodium</taxon>
        <taxon>Plasmodium (Haemamoeba)</taxon>
    </lineage>
</organism>
<dbReference type="AlphaFoldDB" id="A0A1J1GK18"/>
<accession>A0A1J1GK18</accession>
<dbReference type="RefSeq" id="XP_028531096.1">
    <property type="nucleotide sequence ID" value="XM_028680037.1"/>
</dbReference>
<dbReference type="GeneID" id="39733927"/>